<keyword evidence="2" id="KW-1185">Reference proteome</keyword>
<dbReference type="EMBL" id="HG793127">
    <property type="protein sequence ID" value="CDK26711.1"/>
    <property type="molecule type" value="Genomic_DNA"/>
</dbReference>
<reference evidence="1" key="1">
    <citation type="submission" date="2013-12" db="EMBL/GenBank/DDBJ databases">
        <authorList>
            <person name="Genoscope - CEA"/>
        </authorList>
    </citation>
    <scope>NUCLEOTIDE SEQUENCE</scope>
    <source>
        <strain evidence="1">CBS 1993</strain>
    </source>
</reference>
<evidence type="ECO:0000313" key="1">
    <source>
        <dbReference type="EMBL" id="CDK26711.1"/>
    </source>
</evidence>
<evidence type="ECO:0000313" key="2">
    <source>
        <dbReference type="Proteomes" id="UP000019384"/>
    </source>
</evidence>
<dbReference type="HOGENOM" id="CLU_2038427_0_0_1"/>
<accession>W6MK62</accession>
<protein>
    <submittedName>
        <fullName evidence="1">Uncharacterized protein</fullName>
    </submittedName>
</protein>
<dbReference type="RefSeq" id="XP_022458711.1">
    <property type="nucleotide sequence ID" value="XM_022602958.1"/>
</dbReference>
<dbReference type="GeneID" id="34520099"/>
<dbReference type="AlphaFoldDB" id="W6MK62"/>
<organism evidence="1 2">
    <name type="scientific">Kuraishia capsulata CBS 1993</name>
    <dbReference type="NCBI Taxonomy" id="1382522"/>
    <lineage>
        <taxon>Eukaryota</taxon>
        <taxon>Fungi</taxon>
        <taxon>Dikarya</taxon>
        <taxon>Ascomycota</taxon>
        <taxon>Saccharomycotina</taxon>
        <taxon>Pichiomycetes</taxon>
        <taxon>Pichiales</taxon>
        <taxon>Pichiaceae</taxon>
        <taxon>Kuraishia</taxon>
    </lineage>
</organism>
<gene>
    <name evidence="1" type="ORF">KUCA_T00002685001</name>
</gene>
<name>W6MK62_9ASCO</name>
<dbReference type="Proteomes" id="UP000019384">
    <property type="component" value="Unassembled WGS sequence"/>
</dbReference>
<proteinExistence type="predicted"/>
<reference evidence="1" key="2">
    <citation type="submission" date="2014-02" db="EMBL/GenBank/DDBJ databases">
        <title>Complete DNA sequence of /Kuraishia capsulata/ illustrates novel genomic features among budding yeasts (/Saccharomycotina/).</title>
        <authorList>
            <person name="Morales L."/>
            <person name="Noel B."/>
            <person name="Porcel B."/>
            <person name="Marcet-Houben M."/>
            <person name="Hullo M-F."/>
            <person name="Sacerdot C."/>
            <person name="Tekaia F."/>
            <person name="Leh-Louis V."/>
            <person name="Despons L."/>
            <person name="Khanna V."/>
            <person name="Aury J-M."/>
            <person name="Barbe V."/>
            <person name="Couloux A."/>
            <person name="Labadie K."/>
            <person name="Pelletier E."/>
            <person name="Souciet J-L."/>
            <person name="Boekhout T."/>
            <person name="Gabaldon T."/>
            <person name="Wincker P."/>
            <person name="Dujon B."/>
        </authorList>
    </citation>
    <scope>NUCLEOTIDE SEQUENCE</scope>
    <source>
        <strain evidence="1">CBS 1993</strain>
    </source>
</reference>
<sequence length="121" mass="13866">MNRHRLAQSGAREVSNRYLKSVLQHHRENGARSEVVADHQLKNFKISTQDFISTTRPSEAGKLNPKKTLQISCFSNKNWRKLLGSTPSVYFAIRVSMRLWSLVILFCGSNSLSSFLKAWKK</sequence>